<dbReference type="GO" id="GO:0006685">
    <property type="term" value="P:sphingomyelin catabolic process"/>
    <property type="evidence" value="ECO:0007669"/>
    <property type="project" value="UniProtKB-UniRule"/>
</dbReference>
<comment type="function">
    <text evidence="11">Converts sphingomyelin to ceramide.</text>
</comment>
<evidence type="ECO:0000256" key="9">
    <source>
        <dbReference type="ARBA" id="ARBA00023180"/>
    </source>
</evidence>
<feature type="binding site" evidence="12">
    <location>
        <position position="211"/>
    </location>
    <ligand>
        <name>Zn(2+)</name>
        <dbReference type="ChEBI" id="CHEBI:29105"/>
        <label>1</label>
    </ligand>
</feature>
<evidence type="ECO:0000259" key="15">
    <source>
        <dbReference type="PROSITE" id="PS50015"/>
    </source>
</evidence>
<protein>
    <recommendedName>
        <fullName evidence="11">Sphingomyelin phosphodiesterase</fullName>
        <ecNumber evidence="11">3.1.4.12</ecNumber>
    </recommendedName>
</protein>
<comment type="catalytic activity">
    <reaction evidence="10">
        <text>a sphingomyelin + H2O = phosphocholine + an N-acylsphing-4-enine + H(+)</text>
        <dbReference type="Rhea" id="RHEA:19253"/>
        <dbReference type="ChEBI" id="CHEBI:15377"/>
        <dbReference type="ChEBI" id="CHEBI:15378"/>
        <dbReference type="ChEBI" id="CHEBI:17636"/>
        <dbReference type="ChEBI" id="CHEBI:52639"/>
        <dbReference type="ChEBI" id="CHEBI:295975"/>
        <dbReference type="EC" id="3.1.4.12"/>
    </reaction>
    <physiologicalReaction direction="left-to-right" evidence="10">
        <dbReference type="Rhea" id="RHEA:19254"/>
    </physiologicalReaction>
</comment>
<evidence type="ECO:0000256" key="1">
    <source>
        <dbReference type="ARBA" id="ARBA00004613"/>
    </source>
</evidence>
<dbReference type="GO" id="GO:0046513">
    <property type="term" value="P:ceramide biosynthetic process"/>
    <property type="evidence" value="ECO:0007669"/>
    <property type="project" value="TreeGrafter"/>
</dbReference>
<keyword evidence="9" id="KW-0325">Glycoprotein</keyword>
<evidence type="ECO:0000256" key="8">
    <source>
        <dbReference type="ARBA" id="ARBA00023157"/>
    </source>
</evidence>
<evidence type="ECO:0000256" key="14">
    <source>
        <dbReference type="SAM" id="SignalP"/>
    </source>
</evidence>
<keyword evidence="6 11" id="KW-0378">Hydrolase</keyword>
<dbReference type="Gene3D" id="3.60.21.10">
    <property type="match status" value="1"/>
</dbReference>
<sequence length="628" mass="71370">MMSLRIVAILLFGVVSVCSTKFDQVDQEISTSHHVSMFLDIMEKGLIYSLRNFTQTGYRSDFFKNFIETIPEDPEVILAKLEENPEKFVLTCTACRVYVASLLSDRRNNNASPEELADSAFGMCRIVTDFSDEVCRGVIDLNVEPMIFVVDSRPSLTATQMCGLVLQGDCGALDPMFSFTVSVSAGPVINQPKSVSTPRGPNDLVIIHVTDMHYDENYREGNNANCINPICCRVRDGIPSNPSDGGGFWGDYRHCGTPWRSVENTLRRIRSAHPRIDLVYHTGDMRDHGVWETSVAATQRITGRLYDLFREVFGNIPVIHSLGNHEAQPVNQFAPSTVTRPSLSASWLYNFSADTWLRHGWINAAAASTIRFGGYYTLLIRTGFRVIVLNNNDCYKYNWWVMYSRSEIQGQLQWLHNTLLAAEASNERVHLLMHIPSGGSSCFRPWSIQFRRIVDRFHMIIGGQFVGHSHRDEFEVFYDSASAQHAINVAWNGGSTTAYNNINPNYNLYFVDPIHYQVNDKESYIFSISEANRTPSQSPRWFLHYNFRTAFGLSDFSPASLDRLAFDLSRNRNLSRNYWVFRNKAGDPIMQRGCDDNCLRSQVCRIVTNEFQELRRCNQVLAVFGTVA</sequence>
<evidence type="ECO:0000256" key="3">
    <source>
        <dbReference type="ARBA" id="ARBA00022525"/>
    </source>
</evidence>
<dbReference type="InterPro" id="IPR004843">
    <property type="entry name" value="Calcineurin-like_PHP"/>
</dbReference>
<dbReference type="PANTHER" id="PTHR10340:SF29">
    <property type="entry name" value="SPHINGOMYELIN PHOSPHODIESTERASE"/>
    <property type="match status" value="1"/>
</dbReference>
<evidence type="ECO:0000256" key="4">
    <source>
        <dbReference type="ARBA" id="ARBA00022723"/>
    </source>
</evidence>
<feature type="binding site" evidence="12">
    <location>
        <position position="213"/>
    </location>
    <ligand>
        <name>Zn(2+)</name>
        <dbReference type="ChEBI" id="CHEBI:29105"/>
        <label>1</label>
    </ligand>
</feature>
<feature type="domain" description="Saposin B-type" evidence="15">
    <location>
        <begin position="88"/>
        <end position="174"/>
    </location>
</feature>
<feature type="binding site" evidence="12">
    <location>
        <position position="324"/>
    </location>
    <ligand>
        <name>Zn(2+)</name>
        <dbReference type="ChEBI" id="CHEBI:29105"/>
        <label>2</label>
    </ligand>
</feature>
<feature type="binding site" evidence="12">
    <location>
        <position position="470"/>
    </location>
    <ligand>
        <name>Zn(2+)</name>
        <dbReference type="ChEBI" id="CHEBI:29105"/>
        <label>1</label>
    </ligand>
</feature>
<evidence type="ECO:0000313" key="17">
    <source>
        <dbReference type="Proteomes" id="UP000183832"/>
    </source>
</evidence>
<dbReference type="GO" id="GO:0016020">
    <property type="term" value="C:membrane"/>
    <property type="evidence" value="ECO:0007669"/>
    <property type="project" value="GOC"/>
</dbReference>
<dbReference type="SUPFAM" id="SSF56300">
    <property type="entry name" value="Metallo-dependent phosphatases"/>
    <property type="match status" value="1"/>
</dbReference>
<evidence type="ECO:0000256" key="10">
    <source>
        <dbReference type="ARBA" id="ARBA00047268"/>
    </source>
</evidence>
<feature type="binding site" evidence="12">
    <location>
        <position position="284"/>
    </location>
    <ligand>
        <name>Zn(2+)</name>
        <dbReference type="ChEBI" id="CHEBI:29105"/>
        <label>1</label>
    </ligand>
</feature>
<dbReference type="GO" id="GO:0061750">
    <property type="term" value="F:acid sphingomyelin phosphodiesterase activity"/>
    <property type="evidence" value="ECO:0007669"/>
    <property type="project" value="TreeGrafter"/>
</dbReference>
<feature type="binding site" evidence="12">
    <location>
        <position position="468"/>
    </location>
    <ligand>
        <name>Zn(2+)</name>
        <dbReference type="ChEBI" id="CHEBI:29105"/>
        <label>2</label>
    </ligand>
</feature>
<dbReference type="STRING" id="568069.A0A1J1I2S2"/>
<dbReference type="GO" id="GO:0005764">
    <property type="term" value="C:lysosome"/>
    <property type="evidence" value="ECO:0007669"/>
    <property type="project" value="TreeGrafter"/>
</dbReference>
<evidence type="ECO:0000256" key="7">
    <source>
        <dbReference type="ARBA" id="ARBA00022833"/>
    </source>
</evidence>
<feature type="disulfide bond" evidence="13">
    <location>
        <begin position="92"/>
        <end position="170"/>
    </location>
</feature>
<evidence type="ECO:0000256" key="2">
    <source>
        <dbReference type="ARBA" id="ARBA00008234"/>
    </source>
</evidence>
<name>A0A1J1I2S2_9DIPT</name>
<comment type="cofactor">
    <cofactor evidence="12">
        <name>Zn(2+)</name>
        <dbReference type="ChEBI" id="CHEBI:29105"/>
    </cofactor>
    <text evidence="12">Binds 2 Zn(2+) ions per subunit.</text>
</comment>
<keyword evidence="7 12" id="KW-0862">Zinc</keyword>
<dbReference type="PIRSF" id="PIRSF000948">
    <property type="entry name" value="Sphingomy_PDE"/>
    <property type="match status" value="1"/>
</dbReference>
<dbReference type="PANTHER" id="PTHR10340">
    <property type="entry name" value="SPHINGOMYELIN PHOSPHODIESTERASE"/>
    <property type="match status" value="1"/>
</dbReference>
<dbReference type="Proteomes" id="UP000183832">
    <property type="component" value="Unassembled WGS sequence"/>
</dbReference>
<keyword evidence="8 13" id="KW-1015">Disulfide bond</keyword>
<dbReference type="PROSITE" id="PS50015">
    <property type="entry name" value="SAP_B"/>
    <property type="match status" value="1"/>
</dbReference>
<dbReference type="InterPro" id="IPR029052">
    <property type="entry name" value="Metallo-depent_PP-like"/>
</dbReference>
<feature type="disulfide bond" evidence="13">
    <location>
        <begin position="95"/>
        <end position="162"/>
    </location>
</feature>
<dbReference type="AlphaFoldDB" id="A0A1J1I2S2"/>
<keyword evidence="11" id="KW-0326">Glycosidase</keyword>
<dbReference type="InterPro" id="IPR045473">
    <property type="entry name" value="ASM_C"/>
</dbReference>
<feature type="binding site" evidence="12">
    <location>
        <position position="434"/>
    </location>
    <ligand>
        <name>Zn(2+)</name>
        <dbReference type="ChEBI" id="CHEBI:29105"/>
        <label>2</label>
    </ligand>
</feature>
<feature type="chain" id="PRO_5012543197" description="Sphingomyelin phosphodiesterase" evidence="14">
    <location>
        <begin position="20"/>
        <end position="628"/>
    </location>
</feature>
<keyword evidence="4 12" id="KW-0479">Metal-binding</keyword>
<evidence type="ECO:0000256" key="6">
    <source>
        <dbReference type="ARBA" id="ARBA00022801"/>
    </source>
</evidence>
<evidence type="ECO:0000256" key="5">
    <source>
        <dbReference type="ARBA" id="ARBA00022729"/>
    </source>
</evidence>
<feature type="disulfide bond" evidence="13">
    <location>
        <begin position="594"/>
        <end position="598"/>
    </location>
</feature>
<keyword evidence="3" id="KW-0964">Secreted</keyword>
<feature type="disulfide bond" evidence="13">
    <location>
        <begin position="124"/>
        <end position="135"/>
    </location>
</feature>
<dbReference type="InterPro" id="IPR008139">
    <property type="entry name" value="SaposinB_dom"/>
</dbReference>
<dbReference type="CDD" id="cd00842">
    <property type="entry name" value="MPP_ASMase"/>
    <property type="match status" value="1"/>
</dbReference>
<dbReference type="Pfam" id="PF00149">
    <property type="entry name" value="Metallophos"/>
    <property type="match status" value="1"/>
</dbReference>
<feature type="binding site" evidence="12">
    <location>
        <position position="284"/>
    </location>
    <ligand>
        <name>Zn(2+)</name>
        <dbReference type="ChEBI" id="CHEBI:29105"/>
        <label>2</label>
    </ligand>
</feature>
<feature type="disulfide bond" evidence="13">
    <location>
        <begin position="226"/>
        <end position="231"/>
    </location>
</feature>
<dbReference type="GO" id="GO:0016798">
    <property type="term" value="F:hydrolase activity, acting on glycosyl bonds"/>
    <property type="evidence" value="ECO:0007669"/>
    <property type="project" value="UniProtKB-KW"/>
</dbReference>
<feature type="disulfide bond" evidence="13">
    <location>
        <begin position="232"/>
        <end position="255"/>
    </location>
</feature>
<dbReference type="InterPro" id="IPR041805">
    <property type="entry name" value="ASMase/PPN1_MPP"/>
</dbReference>
<gene>
    <name evidence="16" type="ORF">CLUMA_CG008081</name>
</gene>
<feature type="signal peptide" evidence="14">
    <location>
        <begin position="1"/>
        <end position="19"/>
    </location>
</feature>
<dbReference type="GO" id="GO:0005615">
    <property type="term" value="C:extracellular space"/>
    <property type="evidence" value="ECO:0007669"/>
    <property type="project" value="TreeGrafter"/>
</dbReference>
<feature type="disulfide bond" evidence="13">
    <location>
        <begin position="394"/>
        <end position="442"/>
    </location>
</feature>
<reference evidence="16 17" key="1">
    <citation type="submission" date="2015-04" db="EMBL/GenBank/DDBJ databases">
        <authorList>
            <person name="Syromyatnikov M.Y."/>
            <person name="Popov V.N."/>
        </authorList>
    </citation>
    <scope>NUCLEOTIDE SEQUENCE [LARGE SCALE GENOMIC DNA]</scope>
</reference>
<proteinExistence type="inferred from homology"/>
<keyword evidence="17" id="KW-1185">Reference proteome</keyword>
<comment type="similarity">
    <text evidence="2 11">Belongs to the acid sphingomyelinase family.</text>
</comment>
<keyword evidence="5 14" id="KW-0732">Signal</keyword>
<organism evidence="16 17">
    <name type="scientific">Clunio marinus</name>
    <dbReference type="NCBI Taxonomy" id="568069"/>
    <lineage>
        <taxon>Eukaryota</taxon>
        <taxon>Metazoa</taxon>
        <taxon>Ecdysozoa</taxon>
        <taxon>Arthropoda</taxon>
        <taxon>Hexapoda</taxon>
        <taxon>Insecta</taxon>
        <taxon>Pterygota</taxon>
        <taxon>Neoptera</taxon>
        <taxon>Endopterygota</taxon>
        <taxon>Diptera</taxon>
        <taxon>Nematocera</taxon>
        <taxon>Chironomoidea</taxon>
        <taxon>Chironomidae</taxon>
        <taxon>Clunio</taxon>
    </lineage>
</organism>
<evidence type="ECO:0000256" key="13">
    <source>
        <dbReference type="PIRSR" id="PIRSR000948-2"/>
    </source>
</evidence>
<accession>A0A1J1I2S2</accession>
<dbReference type="GO" id="GO:0046872">
    <property type="term" value="F:metal ion binding"/>
    <property type="evidence" value="ECO:0007669"/>
    <property type="project" value="UniProtKB-KW"/>
</dbReference>
<dbReference type="EMBL" id="CVRI01000039">
    <property type="protein sequence ID" value="CRK94581.1"/>
    <property type="molecule type" value="Genomic_DNA"/>
</dbReference>
<evidence type="ECO:0000256" key="12">
    <source>
        <dbReference type="PIRSR" id="PIRSR000948-1"/>
    </source>
</evidence>
<evidence type="ECO:0000313" key="16">
    <source>
        <dbReference type="EMBL" id="CRK94581.1"/>
    </source>
</evidence>
<dbReference type="OrthoDB" id="282973at2759"/>
<dbReference type="EC" id="3.1.4.12" evidence="11"/>
<dbReference type="Pfam" id="PF19272">
    <property type="entry name" value="ASMase_C"/>
    <property type="match status" value="1"/>
</dbReference>
<dbReference type="InterPro" id="IPR011160">
    <property type="entry name" value="Sphingomy_PDE"/>
</dbReference>
<evidence type="ECO:0000256" key="11">
    <source>
        <dbReference type="PIRNR" id="PIRNR000948"/>
    </source>
</evidence>
<comment type="subcellular location">
    <subcellularLocation>
        <location evidence="1">Secreted</location>
    </subcellularLocation>
</comment>